<keyword evidence="6 9" id="KW-0326">Glycosidase</keyword>
<keyword evidence="3" id="KW-0805">Transcription regulation</keyword>
<evidence type="ECO:0000256" key="1">
    <source>
        <dbReference type="ARBA" id="ARBA00008875"/>
    </source>
</evidence>
<keyword evidence="5" id="KW-0804">Transcription</keyword>
<dbReference type="InterPro" id="IPR018060">
    <property type="entry name" value="HTH_AraC"/>
</dbReference>
<dbReference type="Pfam" id="PF01229">
    <property type="entry name" value="Glyco_hydro_39"/>
    <property type="match status" value="1"/>
</dbReference>
<feature type="active site" description="Proton donor" evidence="7">
    <location>
        <position position="479"/>
    </location>
</feature>
<dbReference type="SUPFAM" id="SSF51445">
    <property type="entry name" value="(Trans)glycosidases"/>
    <property type="match status" value="1"/>
</dbReference>
<dbReference type="Pfam" id="PF12833">
    <property type="entry name" value="HTH_18"/>
    <property type="match status" value="1"/>
</dbReference>
<dbReference type="InterPro" id="IPR014710">
    <property type="entry name" value="RmlC-like_jellyroll"/>
</dbReference>
<dbReference type="Gene3D" id="3.20.20.80">
    <property type="entry name" value="Glycosidases"/>
    <property type="match status" value="1"/>
</dbReference>
<evidence type="ECO:0000259" key="8">
    <source>
        <dbReference type="PROSITE" id="PS01124"/>
    </source>
</evidence>
<dbReference type="Gene3D" id="2.60.40.1500">
    <property type="entry name" value="Glycosyl hydrolase domain, family 39"/>
    <property type="match status" value="1"/>
</dbReference>
<accession>B2TL43</accession>
<dbReference type="InterPro" id="IPR009057">
    <property type="entry name" value="Homeodomain-like_sf"/>
</dbReference>
<dbReference type="GO" id="GO:0005975">
    <property type="term" value="P:carbohydrate metabolic process"/>
    <property type="evidence" value="ECO:0007669"/>
    <property type="project" value="InterPro"/>
</dbReference>
<keyword evidence="4" id="KW-0238">DNA-binding</keyword>
<dbReference type="EMBL" id="CP001056">
    <property type="protein sequence ID" value="ACD24850.1"/>
    <property type="molecule type" value="Genomic_DNA"/>
</dbReference>
<dbReference type="KEGG" id="cbk:CLL_A0691"/>
<dbReference type="Gene3D" id="2.60.120.10">
    <property type="entry name" value="Jelly Rolls"/>
    <property type="match status" value="1"/>
</dbReference>
<dbReference type="HOGENOM" id="CLU_017624_0_0_9"/>
<dbReference type="PANTHER" id="PTHR43280">
    <property type="entry name" value="ARAC-FAMILY TRANSCRIPTIONAL REGULATOR"/>
    <property type="match status" value="1"/>
</dbReference>
<dbReference type="PRINTS" id="PR00745">
    <property type="entry name" value="GLHYDRLASE39"/>
</dbReference>
<dbReference type="CAZy" id="GH39">
    <property type="family name" value="Glycoside Hydrolase Family 39"/>
</dbReference>
<dbReference type="InterPro" id="IPR003313">
    <property type="entry name" value="AraC-bd"/>
</dbReference>
<gene>
    <name evidence="9" type="ordered locus">CLL_A0691</name>
</gene>
<evidence type="ECO:0000256" key="3">
    <source>
        <dbReference type="ARBA" id="ARBA00023015"/>
    </source>
</evidence>
<dbReference type="InterPro" id="IPR049166">
    <property type="entry name" value="GH39_cat"/>
</dbReference>
<dbReference type="AlphaFoldDB" id="B2TL43"/>
<keyword evidence="2 9" id="KW-0378">Hydrolase</keyword>
<dbReference type="SUPFAM" id="SSF46689">
    <property type="entry name" value="Homeodomain-like"/>
    <property type="match status" value="2"/>
</dbReference>
<name>B2TL43_CLOBB</name>
<sequence>MNTNKELVNFKTSSSMHISVLAIENLERYWHQSIELIYVLAGSVQVQCRNMQYNLHEDDLILINMFDVHALSGDQCEVLSLKIDISALNPEISHFSQKRFDCNSSLEADETKFIPLKRLLALIVKSNVNPEDNIELLNKSYVYELLYILTTNFKVEGTTNSTDINKNSERIKNILNYISENYTKKISLNNLADTFYLSMPYISKIFKELIGLSFSDYLTEVRLSHAIKDLANANLKIEYIAEKNGFSNTRSFVSAFKNKYDYLPSKYRKKIDTYSSDGQKSMTESINYFALRHNTSFNRLVDYLKHDIIITEENKPDTTIYEIDPIDTSIKGVQLKHTFKTLTCIGKAKHVLISESQHMLRQVQQDIGFKYIRFHGLLDDEMMFYSENEEGSPELCFTYIDLVIDFLLSINLKPFMELSFMPKELAMDPTRTMFFIGSIISLPKSMEKWTYIIQQLIKHFISRYGKKEVESWPFFLWNEPDLKKMFGFENRTNFFNFYKETYETIKMINPYINFGSSPVFADTLAGSNDWLDAFMDFCKLNDCLPDFINMHFYPMNLSGEDATTLSRKAHGEMRRYLVYMESENALNENIQCIKKRFMENNWIADKLYLSGWNSSISYNELLNDTVYKATYIAKNILENYDTLESFGYWQLSDFTEEVKMKNQLYHGGQGIFTYNGIKKSHYYVFQMLSKLSDRLLEKGDGFFITTDGNSIEIMLYNYQHYSKLYASGEVFDMTFNHRYKPFPKPNILKVILPLTNLSEASYHLTETIVNKQYGSSFDKWLELGGLPLESNDDIEYLKSVSLPKIQKKILSTENNALTITAELEPHEVRLIEIKPLFQ</sequence>
<dbReference type="PROSITE" id="PS01124">
    <property type="entry name" value="HTH_ARAC_FAMILY_2"/>
    <property type="match status" value="1"/>
</dbReference>
<dbReference type="PATRIC" id="fig|935198.13.peg.636"/>
<dbReference type="EC" id="3.2.1.37" evidence="9"/>
<comment type="similarity">
    <text evidence="1">Belongs to the glycosyl hydrolase 39 family.</text>
</comment>
<evidence type="ECO:0000256" key="4">
    <source>
        <dbReference type="ARBA" id="ARBA00023125"/>
    </source>
</evidence>
<proteinExistence type="inferred from homology"/>
<protein>
    <submittedName>
        <fullName evidence="9">Transcriptional regulator, AraC family</fullName>
        <ecNumber evidence="9">3.2.1.37</ecNumber>
    </submittedName>
</protein>
<feature type="domain" description="HTH araC/xylS-type" evidence="8">
    <location>
        <begin position="172"/>
        <end position="270"/>
    </location>
</feature>
<organism evidence="9">
    <name type="scientific">Clostridium botulinum (strain Eklund 17B / Type B)</name>
    <dbReference type="NCBI Taxonomy" id="935198"/>
    <lineage>
        <taxon>Bacteria</taxon>
        <taxon>Bacillati</taxon>
        <taxon>Bacillota</taxon>
        <taxon>Clostridia</taxon>
        <taxon>Eubacteriales</taxon>
        <taxon>Clostridiaceae</taxon>
        <taxon>Clostridium</taxon>
    </lineage>
</organism>
<reference evidence="9" key="2">
    <citation type="submission" date="2009-08" db="EMBL/GenBank/DDBJ databases">
        <authorList>
            <person name="Shrivastava S."/>
            <person name="Brinkac L.M."/>
            <person name="Dodson R.J."/>
            <person name="Harkins D.M."/>
            <person name="Durkin A.S."/>
            <person name="Sutton G."/>
        </authorList>
    </citation>
    <scope>NUCLEOTIDE SEQUENCE</scope>
    <source>
        <strain evidence="9">Eklund 17B</strain>
    </source>
</reference>
<evidence type="ECO:0000313" key="9">
    <source>
        <dbReference type="EMBL" id="ACD24850.1"/>
    </source>
</evidence>
<dbReference type="PANTHER" id="PTHR43280:SF2">
    <property type="entry name" value="HTH-TYPE TRANSCRIPTIONAL REGULATOR EXSA"/>
    <property type="match status" value="1"/>
</dbReference>
<evidence type="ECO:0000256" key="5">
    <source>
        <dbReference type="ARBA" id="ARBA00023163"/>
    </source>
</evidence>
<dbReference type="GO" id="GO:0009044">
    <property type="term" value="F:xylan 1,4-beta-xylosidase activity"/>
    <property type="evidence" value="ECO:0007669"/>
    <property type="project" value="UniProtKB-EC"/>
</dbReference>
<dbReference type="GO" id="GO:0003700">
    <property type="term" value="F:DNA-binding transcription factor activity"/>
    <property type="evidence" value="ECO:0007669"/>
    <property type="project" value="InterPro"/>
</dbReference>
<dbReference type="InterPro" id="IPR018062">
    <property type="entry name" value="HTH_AraC-typ_CS"/>
</dbReference>
<dbReference type="SUPFAM" id="SSF51011">
    <property type="entry name" value="Glycosyl hydrolase domain"/>
    <property type="match status" value="1"/>
</dbReference>
<accession>U4P2F3</accession>
<evidence type="ECO:0000256" key="6">
    <source>
        <dbReference type="ARBA" id="ARBA00023295"/>
    </source>
</evidence>
<dbReference type="SMART" id="SM00342">
    <property type="entry name" value="HTH_ARAC"/>
    <property type="match status" value="1"/>
</dbReference>
<dbReference type="GO" id="GO:0043565">
    <property type="term" value="F:sequence-specific DNA binding"/>
    <property type="evidence" value="ECO:0007669"/>
    <property type="project" value="InterPro"/>
</dbReference>
<reference evidence="9" key="1">
    <citation type="submission" date="2009-06" db="EMBL/GenBank/DDBJ databases">
        <authorList>
            <consortium name="US DOE Joint Genome Institute (JGI-PGF)"/>
            <person name="Lucas S."/>
            <person name="Copeland A."/>
            <person name="Lapidus A."/>
            <person name="Glavina del Rio T."/>
            <person name="Dalin E."/>
            <person name="Tice H."/>
            <person name="Bruce D."/>
            <person name="Goodwin L."/>
            <person name="Pitluck S."/>
            <person name="Kyrpides N."/>
            <person name="Mavromatis K."/>
            <person name="Ivanova N."/>
            <person name="Saunders E."/>
            <person name="Brettin T."/>
            <person name="Detter J.C."/>
            <person name="Han C."/>
            <person name="Larimer F."/>
            <person name="Land M."/>
            <person name="Hauser L."/>
            <person name="Markowitz V."/>
            <person name="Cheng J.-F."/>
            <person name="Hugenholtz P."/>
            <person name="Woyke T."/>
            <person name="Wu D."/>
            <person name="Gronow S."/>
            <person name="Klenk H.-P."/>
            <person name="Eisen J.A."/>
        </authorList>
    </citation>
    <scope>NUCLEOTIDE SEQUENCE</scope>
    <source>
        <strain evidence="9">Eklund 17B</strain>
    </source>
</reference>
<dbReference type="Gene3D" id="1.10.10.60">
    <property type="entry name" value="Homeodomain-like"/>
    <property type="match status" value="2"/>
</dbReference>
<dbReference type="SUPFAM" id="SSF51182">
    <property type="entry name" value="RmlC-like cupins"/>
    <property type="match status" value="1"/>
</dbReference>
<evidence type="ECO:0000256" key="7">
    <source>
        <dbReference type="PIRSR" id="PIRSR600514-1"/>
    </source>
</evidence>
<evidence type="ECO:0000256" key="2">
    <source>
        <dbReference type="ARBA" id="ARBA00022801"/>
    </source>
</evidence>
<dbReference type="InterPro" id="IPR000514">
    <property type="entry name" value="Glyco_hydro_39"/>
</dbReference>
<dbReference type="InterPro" id="IPR011051">
    <property type="entry name" value="RmlC_Cupin_sf"/>
</dbReference>
<dbReference type="InterPro" id="IPR017853">
    <property type="entry name" value="GH"/>
</dbReference>
<dbReference type="PROSITE" id="PS00041">
    <property type="entry name" value="HTH_ARAC_FAMILY_1"/>
    <property type="match status" value="1"/>
</dbReference>
<dbReference type="Pfam" id="PF02311">
    <property type="entry name" value="AraC_binding"/>
    <property type="match status" value="1"/>
</dbReference>